<protein>
    <submittedName>
        <fullName evidence="3">Uncharacterized protein</fullName>
    </submittedName>
</protein>
<evidence type="ECO:0000256" key="1">
    <source>
        <dbReference type="SAM" id="MobiDB-lite"/>
    </source>
</evidence>
<accession>A0A6A5BWQ4</accession>
<reference evidence="3 4" key="1">
    <citation type="journal article" date="2019" name="Sci. Rep.">
        <title>Nanopore sequencing improves the draft genome of the human pathogenic amoeba Naegleria fowleri.</title>
        <authorList>
            <person name="Liechti N."/>
            <person name="Schurch N."/>
            <person name="Bruggmann R."/>
            <person name="Wittwer M."/>
        </authorList>
    </citation>
    <scope>NUCLEOTIDE SEQUENCE [LARGE SCALE GENOMIC DNA]</scope>
    <source>
        <strain evidence="3 4">ATCC 30894</strain>
    </source>
</reference>
<dbReference type="VEuPathDB" id="AmoebaDB:NF0112650"/>
<feature type="compositionally biased region" description="Polar residues" evidence="1">
    <location>
        <begin position="419"/>
        <end position="444"/>
    </location>
</feature>
<dbReference type="AlphaFoldDB" id="A0A6A5BWQ4"/>
<feature type="transmembrane region" description="Helical" evidence="2">
    <location>
        <begin position="578"/>
        <end position="599"/>
    </location>
</feature>
<feature type="transmembrane region" description="Helical" evidence="2">
    <location>
        <begin position="619"/>
        <end position="646"/>
    </location>
</feature>
<feature type="transmembrane region" description="Helical" evidence="2">
    <location>
        <begin position="494"/>
        <end position="518"/>
    </location>
</feature>
<dbReference type="GeneID" id="68109782"/>
<evidence type="ECO:0000256" key="2">
    <source>
        <dbReference type="SAM" id="Phobius"/>
    </source>
</evidence>
<sequence>MLGEVPRGSSFFSSMLSSSSGIHPNQNNNNNNNGGIQSSSSCSEPSSSVQCLHHFFSSLLSKTLNSLLYEIQNTNHFFGSLFSTAGIPNSVHESSETHHNNILSATTTITANTQLPPSSPSSTLTLPLGNTQSLFSIIHSSSSGSLSSSSPSFLPQQQNNHPSSTIITRLSDLYIPFNFTNNTSTTTQSLMIADSVLEYVGVGFCVLLLLFYLILLILLLRKRKNFFLSLWPSRVLVLCGVISHSFFRIIGLLSQQDWWIQIRSANNLQDSVSMSNNVLCRISYPLEFISLVTALSAVLFIITHNLSPRKKLDRSASMYTRKTSVHNGVLHSAGTTGGSAASSSHHRRNPSVVDILAHEDVDDAVDSEASCQHERTHSLTGTTIEDGSVKPLLRSHSTSKSISEVRPNARRNSEANAKHASSQTDPSIQMIETSVSPRSNSSKHNGSEHNNGHHYSHSAVMTKIDSAPLIQQFQKTTPTINIQKDNKAIIAKTLIIVGLFVSIQIVGIIIDLVLTYMIGHNGLEFLFNHVTRSTGYCALPTSSLIIQGLFFFPYFIAFNVYSVRLYKKLVNKRMRRKILACQIVVTSLFIIFGLLGKSGEAIFTILQSIDTDQSLLFDVLVRLFGVVQSLACDILICLFIIVYFVVLPLADSMKTDNFYSKHVVTQSSPSQSHLNV</sequence>
<proteinExistence type="predicted"/>
<dbReference type="VEuPathDB" id="AmoebaDB:NfTy_040770"/>
<evidence type="ECO:0000313" key="3">
    <source>
        <dbReference type="EMBL" id="KAF0978744.1"/>
    </source>
</evidence>
<dbReference type="OrthoDB" id="10266446at2759"/>
<evidence type="ECO:0000313" key="4">
    <source>
        <dbReference type="Proteomes" id="UP000444721"/>
    </source>
</evidence>
<gene>
    <name evidence="3" type="ORF">FDP41_002564</name>
</gene>
<dbReference type="Proteomes" id="UP000444721">
    <property type="component" value="Unassembled WGS sequence"/>
</dbReference>
<feature type="region of interest" description="Disordered" evidence="1">
    <location>
        <begin position="364"/>
        <end position="454"/>
    </location>
</feature>
<organism evidence="3 4">
    <name type="scientific">Naegleria fowleri</name>
    <name type="common">Brain eating amoeba</name>
    <dbReference type="NCBI Taxonomy" id="5763"/>
    <lineage>
        <taxon>Eukaryota</taxon>
        <taxon>Discoba</taxon>
        <taxon>Heterolobosea</taxon>
        <taxon>Tetramitia</taxon>
        <taxon>Eutetramitia</taxon>
        <taxon>Vahlkampfiidae</taxon>
        <taxon>Naegleria</taxon>
    </lineage>
</organism>
<keyword evidence="2" id="KW-0472">Membrane</keyword>
<comment type="caution">
    <text evidence="3">The sequence shown here is derived from an EMBL/GenBank/DDBJ whole genome shotgun (WGS) entry which is preliminary data.</text>
</comment>
<keyword evidence="2" id="KW-0812">Transmembrane</keyword>
<dbReference type="EMBL" id="VFQX01000029">
    <property type="protein sequence ID" value="KAF0978744.1"/>
    <property type="molecule type" value="Genomic_DNA"/>
</dbReference>
<dbReference type="VEuPathDB" id="AmoebaDB:FDP41_002564"/>
<feature type="transmembrane region" description="Helical" evidence="2">
    <location>
        <begin position="199"/>
        <end position="219"/>
    </location>
</feature>
<feature type="transmembrane region" description="Helical" evidence="2">
    <location>
        <begin position="231"/>
        <end position="250"/>
    </location>
</feature>
<keyword evidence="2" id="KW-1133">Transmembrane helix</keyword>
<dbReference type="RefSeq" id="XP_044563457.1">
    <property type="nucleotide sequence ID" value="XM_044705772.1"/>
</dbReference>
<dbReference type="OMA" id="CQHERTH"/>
<feature type="transmembrane region" description="Helical" evidence="2">
    <location>
        <begin position="282"/>
        <end position="302"/>
    </location>
</feature>
<feature type="compositionally biased region" description="Low complexity" evidence="1">
    <location>
        <begin position="331"/>
        <end position="343"/>
    </location>
</feature>
<keyword evidence="4" id="KW-1185">Reference proteome</keyword>
<name>A0A6A5BWQ4_NAEFO</name>
<feature type="transmembrane region" description="Helical" evidence="2">
    <location>
        <begin position="538"/>
        <end position="557"/>
    </location>
</feature>
<feature type="region of interest" description="Disordered" evidence="1">
    <location>
        <begin position="327"/>
        <end position="348"/>
    </location>
</feature>
<feature type="region of interest" description="Disordered" evidence="1">
    <location>
        <begin position="16"/>
        <end position="41"/>
    </location>
</feature>